<evidence type="ECO:0000313" key="5">
    <source>
        <dbReference type="Proteomes" id="UP000525078"/>
    </source>
</evidence>
<evidence type="ECO:0000259" key="3">
    <source>
        <dbReference type="Pfam" id="PF07714"/>
    </source>
</evidence>
<dbReference type="InterPro" id="IPR011009">
    <property type="entry name" value="Kinase-like_dom_sf"/>
</dbReference>
<dbReference type="GO" id="GO:0016791">
    <property type="term" value="F:phosphatase activity"/>
    <property type="evidence" value="ECO:0007669"/>
    <property type="project" value="InterPro"/>
</dbReference>
<evidence type="ECO:0000256" key="2">
    <source>
        <dbReference type="ARBA" id="ARBA00022475"/>
    </source>
</evidence>
<comment type="caution">
    <text evidence="4">The sequence shown here is derived from an EMBL/GenBank/DDBJ whole genome shotgun (WGS) entry which is preliminary data.</text>
</comment>
<dbReference type="EMBL" id="JAATIP010000086">
    <property type="protein sequence ID" value="KAF4376198.1"/>
    <property type="molecule type" value="Genomic_DNA"/>
</dbReference>
<organism evidence="4 5">
    <name type="scientific">Cannabis sativa</name>
    <name type="common">Hemp</name>
    <name type="synonym">Marijuana</name>
    <dbReference type="NCBI Taxonomy" id="3483"/>
    <lineage>
        <taxon>Eukaryota</taxon>
        <taxon>Viridiplantae</taxon>
        <taxon>Streptophyta</taxon>
        <taxon>Embryophyta</taxon>
        <taxon>Tracheophyta</taxon>
        <taxon>Spermatophyta</taxon>
        <taxon>Magnoliopsida</taxon>
        <taxon>eudicotyledons</taxon>
        <taxon>Gunneridae</taxon>
        <taxon>Pentapetalae</taxon>
        <taxon>rosids</taxon>
        <taxon>fabids</taxon>
        <taxon>Rosales</taxon>
        <taxon>Cannabaceae</taxon>
        <taxon>Cannabis</taxon>
    </lineage>
</organism>
<protein>
    <recommendedName>
        <fullName evidence="3">Serine-threonine/tyrosine-protein kinase catalytic domain-containing protein</fullName>
    </recommendedName>
</protein>
<dbReference type="Gene3D" id="1.10.510.10">
    <property type="entry name" value="Transferase(Phosphotransferase) domain 1"/>
    <property type="match status" value="1"/>
</dbReference>
<keyword evidence="2" id="KW-0472">Membrane</keyword>
<dbReference type="GO" id="GO:0005886">
    <property type="term" value="C:plasma membrane"/>
    <property type="evidence" value="ECO:0007669"/>
    <property type="project" value="UniProtKB-SubCell"/>
</dbReference>
<dbReference type="InterPro" id="IPR050823">
    <property type="entry name" value="Plant_Ser_Thr_Prot_Kinase"/>
</dbReference>
<gene>
    <name evidence="4" type="ORF">F8388_018867</name>
</gene>
<dbReference type="Pfam" id="PF06888">
    <property type="entry name" value="Put_Phosphatase"/>
    <property type="match status" value="1"/>
</dbReference>
<dbReference type="SUPFAM" id="SSF56112">
    <property type="entry name" value="Protein kinase-like (PK-like)"/>
    <property type="match status" value="1"/>
</dbReference>
<dbReference type="GO" id="GO:0004672">
    <property type="term" value="F:protein kinase activity"/>
    <property type="evidence" value="ECO:0007669"/>
    <property type="project" value="InterPro"/>
</dbReference>
<dbReference type="InterPro" id="IPR016965">
    <property type="entry name" value="Pase_PHOSPHO-typ"/>
</dbReference>
<dbReference type="InterPro" id="IPR001245">
    <property type="entry name" value="Ser-Thr/Tyr_kinase_cat_dom"/>
</dbReference>
<dbReference type="Proteomes" id="UP000525078">
    <property type="component" value="Unassembled WGS sequence"/>
</dbReference>
<evidence type="ECO:0000256" key="1">
    <source>
        <dbReference type="ARBA" id="ARBA00004236"/>
    </source>
</evidence>
<name>A0A7J6FZR9_CANSA</name>
<feature type="domain" description="Serine-threonine/tyrosine-protein kinase catalytic" evidence="3">
    <location>
        <begin position="49"/>
        <end position="86"/>
    </location>
</feature>
<reference evidence="4 5" key="1">
    <citation type="journal article" date="2020" name="bioRxiv">
        <title>Sequence and annotation of 42 cannabis genomes reveals extensive copy number variation in cannabinoid synthesis and pathogen resistance genes.</title>
        <authorList>
            <person name="Mckernan K.J."/>
            <person name="Helbert Y."/>
            <person name="Kane L.T."/>
            <person name="Ebling H."/>
            <person name="Zhang L."/>
            <person name="Liu B."/>
            <person name="Eaton Z."/>
            <person name="Mclaughlin S."/>
            <person name="Kingan S."/>
            <person name="Baybayan P."/>
            <person name="Concepcion G."/>
            <person name="Jordan M."/>
            <person name="Riva A."/>
            <person name="Barbazuk W."/>
            <person name="Harkins T."/>
        </authorList>
    </citation>
    <scope>NUCLEOTIDE SEQUENCE [LARGE SCALE GENOMIC DNA]</scope>
    <source>
        <strain evidence="5">cv. Jamaican Lion 4</strain>
        <tissue evidence="4">Leaf</tissue>
    </source>
</reference>
<dbReference type="AlphaFoldDB" id="A0A7J6FZR9"/>
<sequence>MEAEGYEILKLGDKNWRLPKRQTRTQAQSQVRTPQQQVLDLEGKQGHREWLHPHLVNLIGYCCEDEHRLIVYEFMPRGSLDNHIFKGHVTAMRDVGDAWTRAEDLSREQNLVDWAKPFLKDAHKVDPRLEGQYSIEGARKAAALAHHCLSHNPKARGSVQSFVYVVPTELGREEKVDHDDEDVLPKRGKEQESTSLVSNIFKADDYCPSLKLEESDFVMPRKNFPLWRLIANDPLLIKPKIHEWSDGEEFQKVLLKLINTISTGDHEIESDLVRRHQALHREDTLICFVILMIWFRIILQWDLIKIIEIPCTL</sequence>
<accession>A0A7J6FZR9</accession>
<proteinExistence type="predicted"/>
<comment type="subcellular location">
    <subcellularLocation>
        <location evidence="1">Cell membrane</location>
    </subcellularLocation>
</comment>
<evidence type="ECO:0000313" key="4">
    <source>
        <dbReference type="EMBL" id="KAF4376198.1"/>
    </source>
</evidence>
<dbReference type="Pfam" id="PF07714">
    <property type="entry name" value="PK_Tyr_Ser-Thr"/>
    <property type="match status" value="1"/>
</dbReference>
<keyword evidence="2" id="KW-1003">Cell membrane</keyword>
<dbReference type="PANTHER" id="PTHR45621">
    <property type="entry name" value="OS01G0588500 PROTEIN-RELATED"/>
    <property type="match status" value="1"/>
</dbReference>